<evidence type="ECO:0008006" key="3">
    <source>
        <dbReference type="Google" id="ProtNLM"/>
    </source>
</evidence>
<gene>
    <name evidence="1" type="ORF">M409DRAFT_30728</name>
</gene>
<dbReference type="EMBL" id="ML993649">
    <property type="protein sequence ID" value="KAF2158770.1"/>
    <property type="molecule type" value="Genomic_DNA"/>
</dbReference>
<protein>
    <recommendedName>
        <fullName evidence="3">ParB/Sulfiredoxin domain-containing protein</fullName>
    </recommendedName>
</protein>
<organism evidence="1 2">
    <name type="scientific">Zasmidium cellare ATCC 36951</name>
    <dbReference type="NCBI Taxonomy" id="1080233"/>
    <lineage>
        <taxon>Eukaryota</taxon>
        <taxon>Fungi</taxon>
        <taxon>Dikarya</taxon>
        <taxon>Ascomycota</taxon>
        <taxon>Pezizomycotina</taxon>
        <taxon>Dothideomycetes</taxon>
        <taxon>Dothideomycetidae</taxon>
        <taxon>Mycosphaerellales</taxon>
        <taxon>Mycosphaerellaceae</taxon>
        <taxon>Zasmidium</taxon>
    </lineage>
</organism>
<dbReference type="AlphaFoldDB" id="A0A6A6BXW1"/>
<keyword evidence="2" id="KW-1185">Reference proteome</keyword>
<evidence type="ECO:0000313" key="1">
    <source>
        <dbReference type="EMBL" id="KAF2158770.1"/>
    </source>
</evidence>
<dbReference type="GeneID" id="54563331"/>
<evidence type="ECO:0000313" key="2">
    <source>
        <dbReference type="Proteomes" id="UP000799537"/>
    </source>
</evidence>
<sequence>MSIRKYETFKSREVLPIRDLVYEDDWHPNTTTPQYKPLNAAHVKALYNTFEANGCRRNENPILVRAIDGRYVCLDGKHRLEAGKMHLAQDDQCWPGLVFETHDAVLLEYLRSSNAVLEPNSDGDIYRIACYYESKGDARLANSWKEKTTKGKRRFMQFLDNAKVSGVVSLAEYMRRLWPYPGLWTNFKLGLHRIESSRCHEEVAYYLDLIYQFWLQTCGDEPHSATIYTVQKLEGRYPELSSDDSTRIAEAFEDFTVFEKVQNKAKRNMIRSRCLNNQGRILSLTLFMEDTKLLSLASDAMKLLLPERFKHSIRAMFKDCFERAQMAIEGSNDTFDTAYRKLWLDAWQNFPQLVTSRNLCLRKGHSGSRFQLSPTKVADFAKYSTRLGFGNISDRPSPILAHENLACLTQSIESFLRSFCQDRTYQCDDMKAAVQAISRNVEAFLEATQPVHIEEARLTQNISQLRADDRMGLPHEASFDDDRTSLLLYYIYQKPPIIRPGKNYVSSFGILRDQFRCFFGTALASPPLNIPEMQTGIDFPRSLESLGLELSPIQSVSDAASRNSTDVTFWDAPERLEKRPLPLEDQSDLPNATRIRVD</sequence>
<dbReference type="OrthoDB" id="4227485at2759"/>
<name>A0A6A6BXW1_ZASCE</name>
<dbReference type="Pfam" id="PF12520">
    <property type="entry name" value="DUF3723"/>
    <property type="match status" value="1"/>
</dbReference>
<proteinExistence type="predicted"/>
<reference evidence="1" key="1">
    <citation type="journal article" date="2020" name="Stud. Mycol.">
        <title>101 Dothideomycetes genomes: a test case for predicting lifestyles and emergence of pathogens.</title>
        <authorList>
            <person name="Haridas S."/>
            <person name="Albert R."/>
            <person name="Binder M."/>
            <person name="Bloem J."/>
            <person name="Labutti K."/>
            <person name="Salamov A."/>
            <person name="Andreopoulos B."/>
            <person name="Baker S."/>
            <person name="Barry K."/>
            <person name="Bills G."/>
            <person name="Bluhm B."/>
            <person name="Cannon C."/>
            <person name="Castanera R."/>
            <person name="Culley D."/>
            <person name="Daum C."/>
            <person name="Ezra D."/>
            <person name="Gonzalez J."/>
            <person name="Henrissat B."/>
            <person name="Kuo A."/>
            <person name="Liang C."/>
            <person name="Lipzen A."/>
            <person name="Lutzoni F."/>
            <person name="Magnuson J."/>
            <person name="Mondo S."/>
            <person name="Nolan M."/>
            <person name="Ohm R."/>
            <person name="Pangilinan J."/>
            <person name="Park H.-J."/>
            <person name="Ramirez L."/>
            <person name="Alfaro M."/>
            <person name="Sun H."/>
            <person name="Tritt A."/>
            <person name="Yoshinaga Y."/>
            <person name="Zwiers L.-H."/>
            <person name="Turgeon B."/>
            <person name="Goodwin S."/>
            <person name="Spatafora J."/>
            <person name="Crous P."/>
            <person name="Grigoriev I."/>
        </authorList>
    </citation>
    <scope>NUCLEOTIDE SEQUENCE</scope>
    <source>
        <strain evidence="1">ATCC 36951</strain>
    </source>
</reference>
<accession>A0A6A6BXW1</accession>
<dbReference type="SUPFAM" id="SSF110849">
    <property type="entry name" value="ParB/Sulfiredoxin"/>
    <property type="match status" value="1"/>
</dbReference>
<dbReference type="InterPro" id="IPR022198">
    <property type="entry name" value="DUF3723"/>
</dbReference>
<dbReference type="InterPro" id="IPR036086">
    <property type="entry name" value="ParB/Sulfiredoxin_sf"/>
</dbReference>
<dbReference type="Proteomes" id="UP000799537">
    <property type="component" value="Unassembled WGS sequence"/>
</dbReference>
<dbReference type="RefSeq" id="XP_033659659.1">
    <property type="nucleotide sequence ID" value="XM_033810059.1"/>
</dbReference>